<keyword evidence="1" id="KW-0347">Helicase</keyword>
<keyword evidence="1" id="KW-0378">Hydrolase</keyword>
<keyword evidence="1" id="KW-0547">Nucleotide-binding</keyword>
<evidence type="ECO:0000313" key="2">
    <source>
        <dbReference type="Proteomes" id="UP001320706"/>
    </source>
</evidence>
<comment type="caution">
    <text evidence="1">The sequence shown here is derived from an EMBL/GenBank/DDBJ whole genome shotgun (WGS) entry which is preliminary data.</text>
</comment>
<keyword evidence="1" id="KW-0067">ATP-binding</keyword>
<dbReference type="EMBL" id="JAMKPW020000043">
    <property type="protein sequence ID" value="KAK8194106.1"/>
    <property type="molecule type" value="Genomic_DNA"/>
</dbReference>
<dbReference type="EC" id="3.6.4.13" evidence="1"/>
<keyword evidence="2" id="KW-1185">Reference proteome</keyword>
<evidence type="ECO:0000313" key="1">
    <source>
        <dbReference type="EMBL" id="KAK8194106.1"/>
    </source>
</evidence>
<dbReference type="Proteomes" id="UP001320706">
    <property type="component" value="Unassembled WGS sequence"/>
</dbReference>
<proteinExistence type="predicted"/>
<reference evidence="1" key="1">
    <citation type="submission" date="2024-02" db="EMBL/GenBank/DDBJ databases">
        <title>Metagenome Assembled Genome of Zalaria obscura JY119.</title>
        <authorList>
            <person name="Vighnesh L."/>
            <person name="Jagadeeshwari U."/>
            <person name="Venkata Ramana C."/>
            <person name="Sasikala C."/>
        </authorList>
    </citation>
    <scope>NUCLEOTIDE SEQUENCE</scope>
    <source>
        <strain evidence="1">JY119</strain>
    </source>
</reference>
<organism evidence="1 2">
    <name type="scientific">Zalaria obscura</name>
    <dbReference type="NCBI Taxonomy" id="2024903"/>
    <lineage>
        <taxon>Eukaryota</taxon>
        <taxon>Fungi</taxon>
        <taxon>Dikarya</taxon>
        <taxon>Ascomycota</taxon>
        <taxon>Pezizomycotina</taxon>
        <taxon>Dothideomycetes</taxon>
        <taxon>Dothideomycetidae</taxon>
        <taxon>Dothideales</taxon>
        <taxon>Zalariaceae</taxon>
        <taxon>Zalaria</taxon>
    </lineage>
</organism>
<protein>
    <submittedName>
        <fullName evidence="1">ATP-dependent RNA helicase dbp6</fullName>
        <ecNumber evidence="1">3.6.4.13</ecNumber>
    </submittedName>
</protein>
<sequence length="907" mass="101169">MAPLYARYVPPKSAVASPTVNGLSSTTELPPSPRIPVTDDGRKKRKRSEAEEAERKARKEERKRAKVTQGVKHVDENEAQPGGDLPLPVDGEHSLADGTDEDVLESHNETYGDNADDGEIDAMDLDGEREEQHRSKKDMAVLSKYQKAAKRAAQVQALQDGEADEGGEPEEETELHVQSALLALLLPNPTLSNPPPNDICVSAPTGSGKTLGYVLPVVESLRSRLDTRLRACIVVPTRELVTQAKEVAAMCSAGSGLKIGVAVGHQNFVTEQETLVKKGRRYDPVEYNRLMAKAKRRFRCEEDDEDEDDEDARAGEYMQAAVRMLPDHVPTYTPAVDILICTPGRLVEHLNGTLGFHLDDLEWLIIDEADRLLDQSFQEWVAKVVGSLETKKPESRMGSREKVLKRSRQSEEHYARKVILSATMTRDISKLGALRLRRPSMIVVKGAGGADEDLQGDSEGVQTIGIDGEEAFELPAGLRDKKAQKHDFHILISTDRASRGLDLPALTHVVNYALPTSLATYVHRVGRTARAGRSGEAWTLFADNEGRWFWNEIARSKSVRRPAKVERTKVVLKRRRVILAQNDGETESLRLVDSWMAVNFRELGWEYIERTIMDTLMGLSAITVGAGTLMAIRGDIPAVFKASNLLSGYIGNSFNAVFALINTGWTILMWREARKHSLAVSAASVSIDPKLRIRLKAHAREHQFYAILNGVSVLVSSAGSLISATLWPGYVVIAPCVFTLVFSNLFWRHKLGYDRRPFQSWVDTQCFDVLARLKMLDAINRTLRISRESPISLENCMMAEEKPSSAAIVQFLQEHGLLDDFYSLLRSRYTTNAVSVTTDKASPSGAPPFVTYDHAAVMDAANSCLQKLEIRHFRDEERFLLELYGCYLCIRKEVEQTDDKRKEKIRT</sequence>
<name>A0ACC3S3W7_9PEZI</name>
<gene>
    <name evidence="1" type="primary">DBP6</name>
    <name evidence="1" type="ORF">M8818_007292</name>
</gene>
<accession>A0ACC3S3W7</accession>